<evidence type="ECO:0000256" key="13">
    <source>
        <dbReference type="ARBA" id="ARBA00034808"/>
    </source>
</evidence>
<keyword evidence="11" id="KW-0413">Isomerase</keyword>
<dbReference type="AlphaFoldDB" id="A0A1F5YYJ1"/>
<keyword evidence="4 15" id="KW-0227">DNA damage</keyword>
<dbReference type="SMART" id="SM00490">
    <property type="entry name" value="HELICc"/>
    <property type="match status" value="1"/>
</dbReference>
<protein>
    <recommendedName>
        <fullName evidence="2 15">ATP-dependent DNA helicase RecG</fullName>
        <ecNumber evidence="13 15">5.6.2.4</ecNumber>
    </recommendedName>
</protein>
<dbReference type="InterPro" id="IPR012340">
    <property type="entry name" value="NA-bd_OB-fold"/>
</dbReference>
<evidence type="ECO:0000256" key="14">
    <source>
        <dbReference type="ARBA" id="ARBA00048988"/>
    </source>
</evidence>
<organism evidence="18 19">
    <name type="scientific">Candidatus Glassbacteria bacterium RIFCSPLOWO2_12_FULL_58_11</name>
    <dbReference type="NCBI Taxonomy" id="1817867"/>
    <lineage>
        <taxon>Bacteria</taxon>
        <taxon>Candidatus Glassiibacteriota</taxon>
    </lineage>
</organism>
<sequence length="707" mass="78912">MSLNAKKDPARIEPGMQVQYLTGVGPKRAEQLARLGVERVVDLLYLFPRRYIDFAAAVPIGSIKGPAREVALLGRIVSCRRLKGRGGRITGFEAVLADSTGKITCSFFGRAFLAGQMETGQRWIMFGEVRQYRGKLFFIPVEYEQIADEPERSDSGILDVRGGVIPVYPLTEGLSQKILRRIIAAALPAVARLREKLPEEFRARLGLLGRAESVRILHRPESIARAGEAHRSLAFEELFYLELMLLGRKFHLGARQRVRIYEKHNNLLRRLARVLPFSLTEAQKRVLRTIDSELTGPHPLNRLVQGDVGSGKTIVAVIAALRAVENGYQAALMAPTEVLAEQHYRTLNKLLSPLGLEPVLLLGKLSAGAKREAADKIARGEAMIAVGTHALLQERVKFSELGLVIIDEQHRFGVNQRLTLKEKGSHTDCLVLTATPIPRSLALTLYGDLDISVIDELPAGRKPVATHIVREDKRVSMYKFIGECLVRGEQAYVVCPRIEEDEQSELAAAERLFALYRDKIFPERRVVLLHGRLAPSEKEEAMRAFESGAAQVLVGTTVIEVGIDVAAATVIVIEAAERFGLSQLHQLRGRVGRSDRQSWCLLLPSREAAPESLERLEILASTNDGFKISEEDLRLRGPGDFFGERQSGLPELKVSDLLADYPVLLEARRAAEEVLRADPWLERPEHQQFRKELILRFHKRVAFLRAG</sequence>
<accession>A0A1F5YYJ1</accession>
<dbReference type="NCBIfam" id="NF008165">
    <property type="entry name" value="PRK10917.1-3"/>
    <property type="match status" value="1"/>
</dbReference>
<keyword evidence="3 15" id="KW-0547">Nucleotide-binding</keyword>
<dbReference type="GO" id="GO:0003677">
    <property type="term" value="F:DNA binding"/>
    <property type="evidence" value="ECO:0007669"/>
    <property type="project" value="UniProtKB-KW"/>
</dbReference>
<evidence type="ECO:0000256" key="8">
    <source>
        <dbReference type="ARBA" id="ARBA00023125"/>
    </source>
</evidence>
<evidence type="ECO:0000256" key="2">
    <source>
        <dbReference type="ARBA" id="ARBA00017846"/>
    </source>
</evidence>
<dbReference type="Gene3D" id="3.40.50.300">
    <property type="entry name" value="P-loop containing nucleotide triphosphate hydrolases"/>
    <property type="match status" value="2"/>
</dbReference>
<dbReference type="InterPro" id="IPR011545">
    <property type="entry name" value="DEAD/DEAH_box_helicase_dom"/>
</dbReference>
<dbReference type="InterPro" id="IPR033454">
    <property type="entry name" value="RecG_wedge"/>
</dbReference>
<evidence type="ECO:0000256" key="5">
    <source>
        <dbReference type="ARBA" id="ARBA00022801"/>
    </source>
</evidence>
<evidence type="ECO:0000313" key="18">
    <source>
        <dbReference type="EMBL" id="OGG05270.1"/>
    </source>
</evidence>
<keyword evidence="10 15" id="KW-0234">DNA repair</keyword>
<comment type="catalytic activity">
    <reaction evidence="14 15">
        <text>ATP + H2O = ADP + phosphate + H(+)</text>
        <dbReference type="Rhea" id="RHEA:13065"/>
        <dbReference type="ChEBI" id="CHEBI:15377"/>
        <dbReference type="ChEBI" id="CHEBI:15378"/>
        <dbReference type="ChEBI" id="CHEBI:30616"/>
        <dbReference type="ChEBI" id="CHEBI:43474"/>
        <dbReference type="ChEBI" id="CHEBI:456216"/>
        <dbReference type="EC" id="5.6.2.4"/>
    </reaction>
</comment>
<evidence type="ECO:0000256" key="7">
    <source>
        <dbReference type="ARBA" id="ARBA00022840"/>
    </source>
</evidence>
<evidence type="ECO:0000313" key="19">
    <source>
        <dbReference type="Proteomes" id="UP000179129"/>
    </source>
</evidence>
<dbReference type="InterPro" id="IPR045562">
    <property type="entry name" value="RecG_dom3_C"/>
</dbReference>
<evidence type="ECO:0000256" key="1">
    <source>
        <dbReference type="ARBA" id="ARBA00007504"/>
    </source>
</evidence>
<dbReference type="SUPFAM" id="SSF50249">
    <property type="entry name" value="Nucleic acid-binding proteins"/>
    <property type="match status" value="1"/>
</dbReference>
<dbReference type="PROSITE" id="PS51194">
    <property type="entry name" value="HELICASE_CTER"/>
    <property type="match status" value="1"/>
</dbReference>
<dbReference type="InterPro" id="IPR001650">
    <property type="entry name" value="Helicase_C-like"/>
</dbReference>
<comment type="caution">
    <text evidence="18">The sequence shown here is derived from an EMBL/GenBank/DDBJ whole genome shotgun (WGS) entry which is preliminary data.</text>
</comment>
<dbReference type="InterPro" id="IPR014001">
    <property type="entry name" value="Helicase_ATP-bd"/>
</dbReference>
<dbReference type="InterPro" id="IPR047112">
    <property type="entry name" value="RecG/Mfd"/>
</dbReference>
<dbReference type="CDD" id="cd04488">
    <property type="entry name" value="RecG_wedge_OBF"/>
    <property type="match status" value="1"/>
</dbReference>
<evidence type="ECO:0000259" key="16">
    <source>
        <dbReference type="PROSITE" id="PS51192"/>
    </source>
</evidence>
<dbReference type="GO" id="GO:0006281">
    <property type="term" value="P:DNA repair"/>
    <property type="evidence" value="ECO:0007669"/>
    <property type="project" value="UniProtKB-UniRule"/>
</dbReference>
<dbReference type="InterPro" id="IPR004609">
    <property type="entry name" value="ATP-dep_DNA_helicase_RecG"/>
</dbReference>
<evidence type="ECO:0000259" key="17">
    <source>
        <dbReference type="PROSITE" id="PS51194"/>
    </source>
</evidence>
<dbReference type="NCBIfam" id="TIGR00643">
    <property type="entry name" value="recG"/>
    <property type="match status" value="1"/>
</dbReference>
<evidence type="ECO:0000256" key="11">
    <source>
        <dbReference type="ARBA" id="ARBA00023235"/>
    </source>
</evidence>
<dbReference type="SMART" id="SM00487">
    <property type="entry name" value="DEXDc"/>
    <property type="match status" value="1"/>
</dbReference>
<evidence type="ECO:0000256" key="10">
    <source>
        <dbReference type="ARBA" id="ARBA00023204"/>
    </source>
</evidence>
<evidence type="ECO:0000256" key="12">
    <source>
        <dbReference type="ARBA" id="ARBA00034617"/>
    </source>
</evidence>
<evidence type="ECO:0000256" key="4">
    <source>
        <dbReference type="ARBA" id="ARBA00022763"/>
    </source>
</evidence>
<dbReference type="Pfam" id="PF17191">
    <property type="entry name" value="RecG_wedge"/>
    <property type="match status" value="1"/>
</dbReference>
<comment type="catalytic activity">
    <reaction evidence="12 15">
        <text>Couples ATP hydrolysis with the unwinding of duplex DNA by translocating in the 3'-5' direction.</text>
        <dbReference type="EC" id="5.6.2.4"/>
    </reaction>
</comment>
<keyword evidence="5 15" id="KW-0378">Hydrolase</keyword>
<proteinExistence type="inferred from homology"/>
<dbReference type="PROSITE" id="PS51192">
    <property type="entry name" value="HELICASE_ATP_BIND_1"/>
    <property type="match status" value="1"/>
</dbReference>
<dbReference type="CDD" id="cd17992">
    <property type="entry name" value="DEXHc_RecG"/>
    <property type="match status" value="1"/>
</dbReference>
<dbReference type="PANTHER" id="PTHR47964:SF1">
    <property type="entry name" value="ATP-DEPENDENT DNA HELICASE HOMOLOG RECG, CHLOROPLASTIC"/>
    <property type="match status" value="1"/>
</dbReference>
<keyword evidence="6 15" id="KW-0347">Helicase</keyword>
<dbReference type="PANTHER" id="PTHR47964">
    <property type="entry name" value="ATP-DEPENDENT DNA HELICASE HOMOLOG RECG, CHLOROPLASTIC"/>
    <property type="match status" value="1"/>
</dbReference>
<dbReference type="SUPFAM" id="SSF52540">
    <property type="entry name" value="P-loop containing nucleoside triphosphate hydrolases"/>
    <property type="match status" value="2"/>
</dbReference>
<reference evidence="18 19" key="1">
    <citation type="journal article" date="2016" name="Nat. Commun.">
        <title>Thousands of microbial genomes shed light on interconnected biogeochemical processes in an aquifer system.</title>
        <authorList>
            <person name="Anantharaman K."/>
            <person name="Brown C.T."/>
            <person name="Hug L.A."/>
            <person name="Sharon I."/>
            <person name="Castelle C.J."/>
            <person name="Probst A.J."/>
            <person name="Thomas B.C."/>
            <person name="Singh A."/>
            <person name="Wilkins M.J."/>
            <person name="Karaoz U."/>
            <person name="Brodie E.L."/>
            <person name="Williams K.H."/>
            <person name="Hubbard S.S."/>
            <person name="Banfield J.F."/>
        </authorList>
    </citation>
    <scope>NUCLEOTIDE SEQUENCE [LARGE SCALE GENOMIC DNA]</scope>
</reference>
<dbReference type="GO" id="GO:0043138">
    <property type="term" value="F:3'-5' DNA helicase activity"/>
    <property type="evidence" value="ECO:0007669"/>
    <property type="project" value="UniProtKB-EC"/>
</dbReference>
<keyword evidence="8" id="KW-0238">DNA-binding</keyword>
<evidence type="ECO:0000256" key="15">
    <source>
        <dbReference type="RuleBase" id="RU363016"/>
    </source>
</evidence>
<dbReference type="Pfam" id="PF19833">
    <property type="entry name" value="RecG_dom3_C"/>
    <property type="match status" value="1"/>
</dbReference>
<keyword evidence="7 15" id="KW-0067">ATP-binding</keyword>
<evidence type="ECO:0000256" key="9">
    <source>
        <dbReference type="ARBA" id="ARBA00023172"/>
    </source>
</evidence>
<dbReference type="Gene3D" id="2.40.50.140">
    <property type="entry name" value="Nucleic acid-binding proteins"/>
    <property type="match status" value="1"/>
</dbReference>
<comment type="function">
    <text evidence="15">Plays a critical role in recombination and DNA repair. Helps process Holliday junction intermediates to mature products by catalyzing branch migration. Has replication fork regression activity, unwinds stalled or blocked replication forks to make a HJ that can be resolved. Has a DNA unwinding activity characteristic of a DNA helicase with 3'-5' polarity.</text>
</comment>
<evidence type="ECO:0000256" key="6">
    <source>
        <dbReference type="ARBA" id="ARBA00022806"/>
    </source>
</evidence>
<dbReference type="Pfam" id="PF00270">
    <property type="entry name" value="DEAD"/>
    <property type="match status" value="1"/>
</dbReference>
<dbReference type="Pfam" id="PF00271">
    <property type="entry name" value="Helicase_C"/>
    <property type="match status" value="1"/>
</dbReference>
<gene>
    <name evidence="18" type="ORF">A3F83_12910</name>
</gene>
<feature type="domain" description="Helicase ATP-binding" evidence="16">
    <location>
        <begin position="293"/>
        <end position="454"/>
    </location>
</feature>
<dbReference type="STRING" id="1817867.A3F83_12910"/>
<feature type="domain" description="Helicase C-terminal" evidence="17">
    <location>
        <begin position="476"/>
        <end position="634"/>
    </location>
</feature>
<dbReference type="EMBL" id="MFIX01000070">
    <property type="protein sequence ID" value="OGG05270.1"/>
    <property type="molecule type" value="Genomic_DNA"/>
</dbReference>
<dbReference type="GO" id="GO:0006310">
    <property type="term" value="P:DNA recombination"/>
    <property type="evidence" value="ECO:0007669"/>
    <property type="project" value="UniProtKB-UniRule"/>
</dbReference>
<name>A0A1F5YYJ1_9BACT</name>
<dbReference type="Proteomes" id="UP000179129">
    <property type="component" value="Unassembled WGS sequence"/>
</dbReference>
<keyword evidence="9 15" id="KW-0233">DNA recombination</keyword>
<dbReference type="InterPro" id="IPR027417">
    <property type="entry name" value="P-loop_NTPase"/>
</dbReference>
<dbReference type="EC" id="5.6.2.4" evidence="13 15"/>
<dbReference type="GO" id="GO:0016887">
    <property type="term" value="F:ATP hydrolysis activity"/>
    <property type="evidence" value="ECO:0007669"/>
    <property type="project" value="RHEA"/>
</dbReference>
<dbReference type="NCBIfam" id="NF008168">
    <property type="entry name" value="PRK10917.2-2"/>
    <property type="match status" value="1"/>
</dbReference>
<dbReference type="GO" id="GO:0005524">
    <property type="term" value="F:ATP binding"/>
    <property type="evidence" value="ECO:0007669"/>
    <property type="project" value="UniProtKB-KW"/>
</dbReference>
<evidence type="ECO:0000256" key="3">
    <source>
        <dbReference type="ARBA" id="ARBA00022741"/>
    </source>
</evidence>
<comment type="similarity">
    <text evidence="1 15">Belongs to the helicase family. RecG subfamily.</text>
</comment>